<evidence type="ECO:0000313" key="1">
    <source>
        <dbReference type="EMBL" id="CAJ2632292.1"/>
    </source>
</evidence>
<dbReference type="EMBL" id="CASHSV030000001">
    <property type="protein sequence ID" value="CAJ2632292.1"/>
    <property type="molecule type" value="Genomic_DNA"/>
</dbReference>
<dbReference type="Proteomes" id="UP001177021">
    <property type="component" value="Unassembled WGS sequence"/>
</dbReference>
<comment type="caution">
    <text evidence="1">The sequence shown here is derived from an EMBL/GenBank/DDBJ whole genome shotgun (WGS) entry which is preliminary data.</text>
</comment>
<accession>A0ACB0IK19</accession>
<organism evidence="1 2">
    <name type="scientific">Trifolium pratense</name>
    <name type="common">Red clover</name>
    <dbReference type="NCBI Taxonomy" id="57577"/>
    <lineage>
        <taxon>Eukaryota</taxon>
        <taxon>Viridiplantae</taxon>
        <taxon>Streptophyta</taxon>
        <taxon>Embryophyta</taxon>
        <taxon>Tracheophyta</taxon>
        <taxon>Spermatophyta</taxon>
        <taxon>Magnoliopsida</taxon>
        <taxon>eudicotyledons</taxon>
        <taxon>Gunneridae</taxon>
        <taxon>Pentapetalae</taxon>
        <taxon>rosids</taxon>
        <taxon>fabids</taxon>
        <taxon>Fabales</taxon>
        <taxon>Fabaceae</taxon>
        <taxon>Papilionoideae</taxon>
        <taxon>50 kb inversion clade</taxon>
        <taxon>NPAAA clade</taxon>
        <taxon>Hologalegina</taxon>
        <taxon>IRL clade</taxon>
        <taxon>Trifolieae</taxon>
        <taxon>Trifolium</taxon>
    </lineage>
</organism>
<gene>
    <name evidence="1" type="ORF">MILVUS5_LOCUS3631</name>
</gene>
<proteinExistence type="predicted"/>
<sequence>MEHNDDSTVMSPKKLLENNDAIKSINVQNNVHGDWMVVSRKKRNHHVAKVNNNIPNMPNRNELVSIPNNRQIKGKEVINGPNHIASSQFHLGLEHKPPKLWRKPKKRKHDLGQTSTVQNPTQTDSMNTPSISSPVKILTKKNTEMLVKENAATMTSPNQVVSPPTPIVNTPISKANPKQMEERELPHQVRAENSLGTEIAEGKGALLKKLDRGMANLSWRLSFPEAFLETLCRSNSDHNPILLRCGGLPIARGAKPFRFEAAWMSHSEYEQVIKNAWSKERGAPVAALNAIKENSIIFNKEVFGNIFQRKRNLENRLRGIQRSMERVDSARLIMLEHQLQEELDKVLYQEELLWYQKSREKWVKFGDKNTKFFHAQTIIRRKRNKIHGLTLPCGAWCTDDIILQEEANNFFKNLFAPISNNQTIVFDIDHVPKLNEDQASTLLQQISKEEVLAALNQMHPLKAPGPDGFQGVFFRRYWHIIGEDIYNLVSQAFNTGYFNPSLAETLICLIPKIDCPKHFKDFRPISLCNTLYKLITKVLVNRLRPMLDSIIGPFQSSFLPGRGTCDNAIILQEIIHHMNKSKSKKGDVAFKIDLEKAYDNVNWNYLRSCLLDFGFPPIIIKLIMHCVSSSSLSLIWNGKRLPNFTPTRGLRQGDPLSPYLFVICMEKLSLAISEAVQKNSWSPVQISKNGPRFSHLFFADDVLLFSKATCAQGRTIANLFNSFNIASGLKINCVKSRVLFSKGVPRSKRDKITNLSSIRSTNSLGNYLGFPMVTGRVKKADFAFIIDKLNSRLASWKNKLLSKPGRVTLAKSVMNSIPTYYMQISWLPSSICSQIDMMTRKFIWKGNSNKGIHLVGWNVVTKSKEDGGLGVRLAREANTAMLGKLVWGLQQQSDKPWVHMLQDKYLHNRPLLNSKRKFGSPIWNSISKAKLALLDGFYYRIGDGNSSFWYTPWMSKDPLCKSLDYVAIQDSQLRLKDVFFNDSWHLNQLYTPLTIDIKNLISNFHPMLNVDVPDCFTWNGSLDGVYTASSGYSCQMNLDLWLNNNVKGSGAQLFVAALWWNWRARNIVCVGKENISLYKIVLEVHKLADIIHSCFPGSIQTNDSMRWISWHPSRQEGYVLNVDGSCLGTSGRTGFGGLIRRSDGSWIIGFSGYLGLKDNTFAELMAIYHGLKIARDLGFSSILCYSDSQTVLDLILKGHSIYHCYAVVITNIQDMLKLNWDITLSHSLREGNFSADWLAKLGSANDTKIKIWESPPEALKSILLSDALRVLHPRA</sequence>
<keyword evidence="2" id="KW-1185">Reference proteome</keyword>
<name>A0ACB0IK19_TRIPR</name>
<protein>
    <submittedName>
        <fullName evidence="1">Uncharacterized protein</fullName>
    </submittedName>
</protein>
<evidence type="ECO:0000313" key="2">
    <source>
        <dbReference type="Proteomes" id="UP001177021"/>
    </source>
</evidence>
<reference evidence="1" key="1">
    <citation type="submission" date="2023-10" db="EMBL/GenBank/DDBJ databases">
        <authorList>
            <person name="Rodriguez Cubillos JULIANA M."/>
            <person name="De Vega J."/>
        </authorList>
    </citation>
    <scope>NUCLEOTIDE SEQUENCE</scope>
</reference>